<dbReference type="PANTHER" id="PTHR40446:SF2">
    <property type="entry name" value="N-ACETYLGLUCOSAMINE-1-PHOSPHODIESTER ALPHA-N-ACETYLGLUCOSAMINIDASE"/>
    <property type="match status" value="1"/>
</dbReference>
<dbReference type="PANTHER" id="PTHR40446">
    <property type="entry name" value="N-ACETYLGLUCOSAMINE-1-PHOSPHODIESTER ALPHA-N-ACETYLGLUCOSAMINIDASE"/>
    <property type="match status" value="1"/>
</dbReference>
<feature type="domain" description="Phosphodiester glycosidase" evidence="2">
    <location>
        <begin position="125"/>
        <end position="306"/>
    </location>
</feature>
<organism evidence="3 4">
    <name type="scientific">Anaerocolumna jejuensis DSM 15929</name>
    <dbReference type="NCBI Taxonomy" id="1121322"/>
    <lineage>
        <taxon>Bacteria</taxon>
        <taxon>Bacillati</taxon>
        <taxon>Bacillota</taxon>
        <taxon>Clostridia</taxon>
        <taxon>Lachnospirales</taxon>
        <taxon>Lachnospiraceae</taxon>
        <taxon>Anaerocolumna</taxon>
    </lineage>
</organism>
<dbReference type="PIRSF" id="PIRSF031512">
    <property type="entry name" value="EpsL"/>
    <property type="match status" value="1"/>
</dbReference>
<dbReference type="AlphaFoldDB" id="A0A1M6MMN9"/>
<dbReference type="Pfam" id="PF09992">
    <property type="entry name" value="NAGPA"/>
    <property type="match status" value="1"/>
</dbReference>
<dbReference type="RefSeq" id="WP_073273635.1">
    <property type="nucleotide sequence ID" value="NZ_FRAC01000007.1"/>
</dbReference>
<evidence type="ECO:0000313" key="4">
    <source>
        <dbReference type="Proteomes" id="UP000184386"/>
    </source>
</evidence>
<reference evidence="3 4" key="1">
    <citation type="submission" date="2016-11" db="EMBL/GenBank/DDBJ databases">
        <authorList>
            <person name="Jaros S."/>
            <person name="Januszkiewicz K."/>
            <person name="Wedrychowicz H."/>
        </authorList>
    </citation>
    <scope>NUCLEOTIDE SEQUENCE [LARGE SCALE GENOMIC DNA]</scope>
    <source>
        <strain evidence="3 4">DSM 15929</strain>
    </source>
</reference>
<keyword evidence="1" id="KW-1133">Transmembrane helix</keyword>
<accession>A0A1M6MMN9</accession>
<feature type="transmembrane region" description="Helical" evidence="1">
    <location>
        <begin position="12"/>
        <end position="30"/>
    </location>
</feature>
<keyword evidence="4" id="KW-1185">Reference proteome</keyword>
<evidence type="ECO:0000313" key="3">
    <source>
        <dbReference type="EMBL" id="SHJ84755.1"/>
    </source>
</evidence>
<name>A0A1M6MMN9_9FIRM</name>
<dbReference type="Proteomes" id="UP000184386">
    <property type="component" value="Unassembled WGS sequence"/>
</dbReference>
<dbReference type="InterPro" id="IPR018711">
    <property type="entry name" value="NAGPA"/>
</dbReference>
<dbReference type="EMBL" id="FRAC01000007">
    <property type="protein sequence ID" value="SHJ84755.1"/>
    <property type="molecule type" value="Genomic_DNA"/>
</dbReference>
<evidence type="ECO:0000259" key="2">
    <source>
        <dbReference type="Pfam" id="PF09992"/>
    </source>
</evidence>
<protein>
    <submittedName>
        <fullName evidence="3">Exopolysaccharide biosynthesis protein</fullName>
    </submittedName>
</protein>
<keyword evidence="1" id="KW-0812">Transmembrane</keyword>
<gene>
    <name evidence="3" type="ORF">SAMN02745136_01085</name>
</gene>
<keyword evidence="1" id="KW-0472">Membrane</keyword>
<dbReference type="InterPro" id="IPR014565">
    <property type="entry name" value="EpsL_firmicutes"/>
</dbReference>
<dbReference type="STRING" id="1121322.SAMN02745136_01085"/>
<proteinExistence type="predicted"/>
<sequence length="307" mass="33306">MHTDKKNRKKPLIILIIVLAAVAAILYMAADRYLIQHVKVNNALDTGNTGTENSDTNYTSDDWNYNSDSVTIKINKVSTGTGDDTVTYYTADVTLKDSSSLKSAFADNKFGQNIVEDTSVIASANNAIFAVNGDYYGFRDDGIIIRNGKIFRDIPARTGLAFYSDGSMKIYDETKTTAEKLIKEGVTQTLSFGPALVEDSKAITGLGKVEIDTNFGNHTIQGSNPRTGVGIISPKHYVFVVVDGRSSGYSKGMSLDEFSELFVNLGCTDAYNLDGGGSSTMYFMGKVVNNPLGRNHERGVSDILYVG</sequence>
<evidence type="ECO:0000256" key="1">
    <source>
        <dbReference type="SAM" id="Phobius"/>
    </source>
</evidence>